<sequence>MTIEVRSVDKLKGEAPLTKLWHLYKTVCRRNLPVHLVENDLLITPSVLNELMRFDAQTFNQWKDCPGGRAMLQLRKSQENGPCRSSVQDSFKEKTKVLETAIVLFFLLVRGEAVDTNDPGFLEV</sequence>
<dbReference type="Proteomes" id="UP001179830">
    <property type="component" value="Chromosome"/>
</dbReference>
<organism evidence="1 2">
    <name type="scientific">Halomonas alkaliantarctica</name>
    <dbReference type="NCBI Taxonomy" id="232346"/>
    <lineage>
        <taxon>Bacteria</taxon>
        <taxon>Pseudomonadati</taxon>
        <taxon>Pseudomonadota</taxon>
        <taxon>Gammaproteobacteria</taxon>
        <taxon>Oceanospirillales</taxon>
        <taxon>Halomonadaceae</taxon>
        <taxon>Halomonas</taxon>
    </lineage>
</organism>
<dbReference type="EMBL" id="CP122961">
    <property type="protein sequence ID" value="WGI26593.1"/>
    <property type="molecule type" value="Genomic_DNA"/>
</dbReference>
<protein>
    <submittedName>
        <fullName evidence="1">Uncharacterized protein</fullName>
    </submittedName>
</protein>
<reference evidence="1" key="1">
    <citation type="submission" date="2023-04" db="EMBL/GenBank/DDBJ databases">
        <title>Complete genome sequence of Halomonas alkaliantarctica MSP3 isolated from marine sediment, Jeju Island.</title>
        <authorList>
            <person name="Park S.-J."/>
        </authorList>
    </citation>
    <scope>NUCLEOTIDE SEQUENCE</scope>
    <source>
        <strain evidence="1">MSP3</strain>
    </source>
</reference>
<accession>A0ABY8LQ98</accession>
<dbReference type="RefSeq" id="WP_280106206.1">
    <property type="nucleotide sequence ID" value="NZ_CP122961.1"/>
</dbReference>
<gene>
    <name evidence="1" type="ORF">QEN58_05915</name>
</gene>
<name>A0ABY8LQ98_9GAMM</name>
<keyword evidence="2" id="KW-1185">Reference proteome</keyword>
<evidence type="ECO:0000313" key="2">
    <source>
        <dbReference type="Proteomes" id="UP001179830"/>
    </source>
</evidence>
<evidence type="ECO:0000313" key="1">
    <source>
        <dbReference type="EMBL" id="WGI26593.1"/>
    </source>
</evidence>
<proteinExistence type="predicted"/>